<dbReference type="OMA" id="DISAYAC"/>
<reference evidence="1 2" key="1">
    <citation type="journal article" date="2010" name="Proc. Natl. Acad. Sci. U.S.A.">
        <title>Insights into evolution of multicellular fungi from the assembled chromosomes of the mushroom Coprinopsis cinerea (Coprinus cinereus).</title>
        <authorList>
            <person name="Stajich J.E."/>
            <person name="Wilke S.K."/>
            <person name="Ahren D."/>
            <person name="Au C.H."/>
            <person name="Birren B.W."/>
            <person name="Borodovsky M."/>
            <person name="Burns C."/>
            <person name="Canback B."/>
            <person name="Casselton L.A."/>
            <person name="Cheng C.K."/>
            <person name="Deng J."/>
            <person name="Dietrich F.S."/>
            <person name="Fargo D.C."/>
            <person name="Farman M.L."/>
            <person name="Gathman A.C."/>
            <person name="Goldberg J."/>
            <person name="Guigo R."/>
            <person name="Hoegger P.J."/>
            <person name="Hooker J.B."/>
            <person name="Huggins A."/>
            <person name="James T.Y."/>
            <person name="Kamada T."/>
            <person name="Kilaru S."/>
            <person name="Kodira C."/>
            <person name="Kues U."/>
            <person name="Kupfer D."/>
            <person name="Kwan H.S."/>
            <person name="Lomsadze A."/>
            <person name="Li W."/>
            <person name="Lilly W.W."/>
            <person name="Ma L.J."/>
            <person name="Mackey A.J."/>
            <person name="Manning G."/>
            <person name="Martin F."/>
            <person name="Muraguchi H."/>
            <person name="Natvig D.O."/>
            <person name="Palmerini H."/>
            <person name="Ramesh M.A."/>
            <person name="Rehmeyer C.J."/>
            <person name="Roe B.A."/>
            <person name="Shenoy N."/>
            <person name="Stanke M."/>
            <person name="Ter-Hovhannisyan V."/>
            <person name="Tunlid A."/>
            <person name="Velagapudi R."/>
            <person name="Vision T.J."/>
            <person name="Zeng Q."/>
            <person name="Zolan M.E."/>
            <person name="Pukkila P.J."/>
        </authorList>
    </citation>
    <scope>NUCLEOTIDE SEQUENCE [LARGE SCALE GENOMIC DNA]</scope>
    <source>
        <strain evidence="2">Okayama-7 / 130 / ATCC MYA-4618 / FGSC 9003</strain>
    </source>
</reference>
<gene>
    <name evidence="1" type="ORF">CC1G_13866</name>
</gene>
<dbReference type="CDD" id="cd10170">
    <property type="entry name" value="ASKHA_NBD_HSP70"/>
    <property type="match status" value="1"/>
</dbReference>
<dbReference type="SUPFAM" id="SSF53067">
    <property type="entry name" value="Actin-like ATPase domain"/>
    <property type="match status" value="2"/>
</dbReference>
<dbReference type="AlphaFoldDB" id="D6RKF5"/>
<evidence type="ECO:0008006" key="3">
    <source>
        <dbReference type="Google" id="ProtNLM"/>
    </source>
</evidence>
<dbReference type="RefSeq" id="XP_002911830.1">
    <property type="nucleotide sequence ID" value="XM_002911784.1"/>
</dbReference>
<dbReference type="GeneID" id="9379521"/>
<dbReference type="InParanoid" id="D6RKF5"/>
<evidence type="ECO:0000313" key="1">
    <source>
        <dbReference type="EMBL" id="EFI28336.1"/>
    </source>
</evidence>
<sequence length="617" mass="69358">MTPYNYTRQPYVGSRRRLVLAFDVGTTYSGVSYSILDPGQVPEIKGVTRFPAHEQVSGASKIPTVIYYDRAGNAVAVGAEALREGVYEMAEDEGWEKAEWFKMHIRPKNETSSHITSRIPPLPRNKTVVQVVADYLVYLFRCARDYIQVTHANGRDLWESVERDIHFVISHPNGWEGYQQTQIREAVVLAGFIPDTNEGHARVSFVTEGEASLHFSIRNGLPSGAMQKGEGVVIVDAGGGTIDISTYSRQLQDIVKNGENFEEIAAPQCHFYGSVFVSINARLYLEKLLEESDFLDDIDHIVRCFDKTTKVRFSDDKQAQYVKFGSTRDNDEVCGIRFGQLKIAGDQVATFFEPSIQCIVDVVKDQLKTAHKGISHVVLVGGFAASDWLFNQVQSHLSKDGLNVIRPEIYVSNADVPGSSNKAVSDGAISYHLDHLVKTRVSKMAYGTFRSVEYDPHDQEHVARRKTQSTIMPSGREVIPDAFAIILPRNTQVSEKKEFKRYFWKEADSRSELQLSKVTSDVWCYRGADANPRWKDVDAENYRKLFTIELDLSHLPIKPTVKLNGKSGEFYHLEYGYIINFSSVEMTAQLSWTEDVGTSISITVSGTDTTLHWESGC</sequence>
<dbReference type="InterPro" id="IPR043129">
    <property type="entry name" value="ATPase_NBD"/>
</dbReference>
<dbReference type="PANTHER" id="PTHR14187">
    <property type="entry name" value="ALPHA KINASE/ELONGATION FACTOR 2 KINASE"/>
    <property type="match status" value="1"/>
</dbReference>
<proteinExistence type="predicted"/>
<dbReference type="PANTHER" id="PTHR14187:SF5">
    <property type="entry name" value="HEAT SHOCK 70 KDA PROTEIN 12A"/>
    <property type="match status" value="1"/>
</dbReference>
<accession>D6RKF5</accession>
<comment type="caution">
    <text evidence="1">The sequence shown here is derived from an EMBL/GenBank/DDBJ whole genome shotgun (WGS) entry which is preliminary data.</text>
</comment>
<dbReference type="KEGG" id="cci:CC1G_13866"/>
<dbReference type="EMBL" id="AACS02000002">
    <property type="protein sequence ID" value="EFI28336.1"/>
    <property type="molecule type" value="Genomic_DNA"/>
</dbReference>
<name>D6RKF5_COPC7</name>
<evidence type="ECO:0000313" key="2">
    <source>
        <dbReference type="Proteomes" id="UP000001861"/>
    </source>
</evidence>
<dbReference type="STRING" id="240176.D6RKF5"/>
<dbReference type="VEuPathDB" id="FungiDB:CC1G_13866"/>
<dbReference type="HOGENOM" id="CLU_009958_4_2_1"/>
<dbReference type="OrthoDB" id="2963168at2759"/>
<dbReference type="eggNOG" id="KOG0101">
    <property type="taxonomic scope" value="Eukaryota"/>
</dbReference>
<dbReference type="Proteomes" id="UP000001861">
    <property type="component" value="Unassembled WGS sequence"/>
</dbReference>
<keyword evidence="2" id="KW-1185">Reference proteome</keyword>
<protein>
    <recommendedName>
        <fullName evidence="3">Actin-like ATPase domain-containing protein</fullName>
    </recommendedName>
</protein>
<dbReference type="Gene3D" id="3.30.420.40">
    <property type="match status" value="1"/>
</dbReference>
<organism evidence="1 2">
    <name type="scientific">Coprinopsis cinerea (strain Okayama-7 / 130 / ATCC MYA-4618 / FGSC 9003)</name>
    <name type="common">Inky cap fungus</name>
    <name type="synonym">Hormographiella aspergillata</name>
    <dbReference type="NCBI Taxonomy" id="240176"/>
    <lineage>
        <taxon>Eukaryota</taxon>
        <taxon>Fungi</taxon>
        <taxon>Dikarya</taxon>
        <taxon>Basidiomycota</taxon>
        <taxon>Agaricomycotina</taxon>
        <taxon>Agaricomycetes</taxon>
        <taxon>Agaricomycetidae</taxon>
        <taxon>Agaricales</taxon>
        <taxon>Agaricineae</taxon>
        <taxon>Psathyrellaceae</taxon>
        <taxon>Coprinopsis</taxon>
    </lineage>
</organism>